<keyword evidence="2" id="KW-1185">Reference proteome</keyword>
<organism evidence="1 2">
    <name type="scientific">Chitinivibrio alkaliphilus ACht1</name>
    <dbReference type="NCBI Taxonomy" id="1313304"/>
    <lineage>
        <taxon>Bacteria</taxon>
        <taxon>Pseudomonadati</taxon>
        <taxon>Fibrobacterota</taxon>
        <taxon>Chitinivibrionia</taxon>
        <taxon>Chitinivibrionales</taxon>
        <taxon>Chitinivibrionaceae</taxon>
        <taxon>Chitinivibrio</taxon>
    </lineage>
</organism>
<dbReference type="AlphaFoldDB" id="U7D5V1"/>
<evidence type="ECO:0000313" key="2">
    <source>
        <dbReference type="Proteomes" id="UP000017148"/>
    </source>
</evidence>
<sequence length="267" mass="30994">MAILILIVAMFLSGCGDSTPVGGSSGGYFDGPYYEDPYWDDGWYESTQYVRQWSDYRNGTYRAYLRSSSHHGALLPVNFTSGKYYFEVNPRTSHTRGGIFVSYYDYKHHYLRDKKIYLPRDQNTVFALPGNPSMVQLHLDDDFSGEFDFKTWQRRGSDDDIIIVDPDSPSKFSWVFNTADLENNFIRRNIHFSRRKYRYSIQSSHVRSTGTIQIRLYGYNGEVIHNRELSINGDMNDTSNLTGTPPQFIEIDYNNFSGTMRLTIEEL</sequence>
<comment type="caution">
    <text evidence="1">The sequence shown here is derived from an EMBL/GenBank/DDBJ whole genome shotgun (WGS) entry which is preliminary data.</text>
</comment>
<accession>U7D5V1</accession>
<protein>
    <submittedName>
        <fullName evidence="1">Uncharacterized protein</fullName>
    </submittedName>
</protein>
<dbReference type="EMBL" id="ASJR01000015">
    <property type="protein sequence ID" value="ERP31323.1"/>
    <property type="molecule type" value="Genomic_DNA"/>
</dbReference>
<dbReference type="RefSeq" id="WP_022637246.1">
    <property type="nucleotide sequence ID" value="NZ_ASJR01000015.1"/>
</dbReference>
<dbReference type="Proteomes" id="UP000017148">
    <property type="component" value="Unassembled WGS sequence"/>
</dbReference>
<name>U7D5V1_9BACT</name>
<reference evidence="1 2" key="1">
    <citation type="journal article" date="2013" name="Environ. Microbiol.">
        <title>Genome analysis of Chitinivibrio alkaliphilus gen. nov., sp. nov., a novel extremely haloalkaliphilic anaerobic chitinolytic bacterium from the candidate phylum Termite Group 3.</title>
        <authorList>
            <person name="Sorokin D.Y."/>
            <person name="Gumerov V.M."/>
            <person name="Rakitin A.L."/>
            <person name="Beletsky A.V."/>
            <person name="Damste J.S."/>
            <person name="Muyzer G."/>
            <person name="Mardanov A.V."/>
            <person name="Ravin N.V."/>
        </authorList>
    </citation>
    <scope>NUCLEOTIDE SEQUENCE [LARGE SCALE GENOMIC DNA]</scope>
    <source>
        <strain evidence="1 2">ACht1</strain>
    </source>
</reference>
<proteinExistence type="predicted"/>
<evidence type="ECO:0000313" key="1">
    <source>
        <dbReference type="EMBL" id="ERP31323.1"/>
    </source>
</evidence>
<gene>
    <name evidence="1" type="ORF">CALK_1812</name>
</gene>